<evidence type="ECO:0000313" key="2">
    <source>
        <dbReference type="Proteomes" id="UP000838763"/>
    </source>
</evidence>
<name>A0A9P1M9N0_9PEZI</name>
<comment type="caution">
    <text evidence="1">The sequence shown here is derived from an EMBL/GenBank/DDBJ whole genome shotgun (WGS) entry which is preliminary data.</text>
</comment>
<organism evidence="1 2">
    <name type="scientific">Parascedosporium putredinis</name>
    <dbReference type="NCBI Taxonomy" id="1442378"/>
    <lineage>
        <taxon>Eukaryota</taxon>
        <taxon>Fungi</taxon>
        <taxon>Dikarya</taxon>
        <taxon>Ascomycota</taxon>
        <taxon>Pezizomycotina</taxon>
        <taxon>Sordariomycetes</taxon>
        <taxon>Hypocreomycetidae</taxon>
        <taxon>Microascales</taxon>
        <taxon>Microascaceae</taxon>
        <taxon>Parascedosporium</taxon>
    </lineage>
</organism>
<gene>
    <name evidence="1" type="ORF">PPNO1_LOCUS5088</name>
</gene>
<dbReference type="AlphaFoldDB" id="A0A9P1M9N0"/>
<dbReference type="Proteomes" id="UP000838763">
    <property type="component" value="Unassembled WGS sequence"/>
</dbReference>
<protein>
    <submittedName>
        <fullName evidence="1">Uncharacterized protein</fullName>
    </submittedName>
</protein>
<reference evidence="1" key="1">
    <citation type="submission" date="2022-11" db="EMBL/GenBank/DDBJ databases">
        <authorList>
            <person name="Scott C."/>
            <person name="Bruce N."/>
        </authorList>
    </citation>
    <scope>NUCLEOTIDE SEQUENCE</scope>
</reference>
<evidence type="ECO:0000313" key="1">
    <source>
        <dbReference type="EMBL" id="CAI4215377.1"/>
    </source>
</evidence>
<proteinExistence type="predicted"/>
<keyword evidence="2" id="KW-1185">Reference proteome</keyword>
<sequence>MSLLADFSLGIAKFPSFDTLPSATNPSACPEPPHPWFLVGQVAENMTITQPTLICRDRASASFALTFEERDFSLASFKKGHTVVVKGARRTEGKEEGKRGS</sequence>
<dbReference type="OrthoDB" id="5945798at2759"/>
<accession>A0A9P1M9N0</accession>
<dbReference type="EMBL" id="CALLCH030000012">
    <property type="protein sequence ID" value="CAI4215377.1"/>
    <property type="molecule type" value="Genomic_DNA"/>
</dbReference>